<feature type="non-terminal residue" evidence="1">
    <location>
        <position position="1"/>
    </location>
</feature>
<organism evidence="1 2">
    <name type="scientific">Bombella pluederhausensis</name>
    <dbReference type="NCBI Taxonomy" id="2967336"/>
    <lineage>
        <taxon>Bacteria</taxon>
        <taxon>Pseudomonadati</taxon>
        <taxon>Pseudomonadota</taxon>
        <taxon>Alphaproteobacteria</taxon>
        <taxon>Acetobacterales</taxon>
        <taxon>Acetobacteraceae</taxon>
        <taxon>Bombella</taxon>
    </lineage>
</organism>
<evidence type="ECO:0000313" key="1">
    <source>
        <dbReference type="EMBL" id="MCX5618808.1"/>
    </source>
</evidence>
<accession>A0ABT3WMD2</accession>
<comment type="caution">
    <text evidence="1">The sequence shown here is derived from an EMBL/GenBank/DDBJ whole genome shotgun (WGS) entry which is preliminary data.</text>
</comment>
<evidence type="ECO:0008006" key="3">
    <source>
        <dbReference type="Google" id="ProtNLM"/>
    </source>
</evidence>
<proteinExistence type="predicted"/>
<sequence length="453" mass="44286">LALQGAGTIATSSLVSIDKDAKFDISGTNNGASVTDIGGAGGITLGDKTLTLTQANPDTVYQGVITGKGGLTISGGTETLTGQNTYEGITQVDQGAGLNLNGGSLAGSLQNDGTATINGGTVNGVTTNTNTLTATGGTLASAINSGTMTLQGKSTVQSDVTQKAGSLTLDDSTINGKLAADGGSFNVGQNGASVGSLSGNAGGSLAEGGTLTLTNAKAGDSYDGVLTGKGGLTIAGGTETLTGQNTYEGTTQVNKDAGLKLSGSLAGALTNDGTTTINGGTVNNTTTNTYDLDVTGGTLSDLINKSGKATIENGSTVKGTTTNSATLDVTDSKLQDLQNNAGQATLSDSMLASATNSGTLKLQGESKVQGDVTQNNGLLTLQDESNVQGNITQNDGTVKLLDGSTVQGSVTQKAGTLTLDDSTINGKLAANGGSFNIDQNGASVGSLSGNAGG</sequence>
<dbReference type="InterPro" id="IPR011050">
    <property type="entry name" value="Pectin_lyase_fold/virulence"/>
</dbReference>
<evidence type="ECO:0000313" key="2">
    <source>
        <dbReference type="Proteomes" id="UP001165576"/>
    </source>
</evidence>
<name>A0ABT3WMD2_9PROT</name>
<dbReference type="SUPFAM" id="SSF51126">
    <property type="entry name" value="Pectin lyase-like"/>
    <property type="match status" value="1"/>
</dbReference>
<dbReference type="Proteomes" id="UP001165576">
    <property type="component" value="Unassembled WGS sequence"/>
</dbReference>
<dbReference type="Gene3D" id="2.160.20.20">
    <property type="match status" value="1"/>
</dbReference>
<dbReference type="EMBL" id="JANIDY010000010">
    <property type="protein sequence ID" value="MCX5618808.1"/>
    <property type="molecule type" value="Genomic_DNA"/>
</dbReference>
<dbReference type="RefSeq" id="WP_407652901.1">
    <property type="nucleotide sequence ID" value="NZ_JANIDY010000010.1"/>
</dbReference>
<protein>
    <recommendedName>
        <fullName evidence="3">Autotransporter outer membrane beta-barrel domain-containing protein</fullName>
    </recommendedName>
</protein>
<gene>
    <name evidence="1" type="ORF">NQF86_09100</name>
</gene>
<dbReference type="InterPro" id="IPR012332">
    <property type="entry name" value="Autotransporter_pectin_lyase_C"/>
</dbReference>
<reference evidence="1" key="1">
    <citation type="submission" date="2022-07" db="EMBL/GenBank/DDBJ databases">
        <title>Bombella genomes.</title>
        <authorList>
            <person name="Harer L."/>
            <person name="Styblova S."/>
            <person name="Ehrmann M."/>
        </authorList>
    </citation>
    <scope>NUCLEOTIDE SEQUENCE</scope>
    <source>
        <strain evidence="1">TMW 2.2543</strain>
    </source>
</reference>
<keyword evidence="2" id="KW-1185">Reference proteome</keyword>
<feature type="non-terminal residue" evidence="1">
    <location>
        <position position="453"/>
    </location>
</feature>